<sequence>MMDALGAFSYMCDNLPAWIDQISELSAYTAAKHAEYTEAYKKYAPVRPRRRKNSSVCSIRTDDNFPWSQNRGTSVEPTQGTPSTAPGASISQITFIGNPRKRNADGTPSIDSAEGIADFVSIRHNVVIHYDGHTQKSLEEMVRNIGTARNNMRRGKVAQISLGGLRSRMGNQDARKNRLAPAPLDQVDSSDGDILSNIRSMRTRGPPPAEASSSRVPPKETVFDVVDRQLELAHSHCEIAAYHFLRYGDCSAELKSVVETFRSLLELATKEAQSLKGEQPEESSKEDVKKESVMVSPTKTAAEPQCGKPLASFTDEIEVDDASAASVESIDIKAFRASRLRA</sequence>
<feature type="compositionally biased region" description="Polar residues" evidence="1">
    <location>
        <begin position="66"/>
        <end position="90"/>
    </location>
</feature>
<protein>
    <submittedName>
        <fullName evidence="2">Uncharacterized protein</fullName>
    </submittedName>
</protein>
<dbReference type="EMBL" id="JACBAE010001387">
    <property type="protein sequence ID" value="KAF7158286.1"/>
    <property type="molecule type" value="Genomic_DNA"/>
</dbReference>
<dbReference type="EMBL" id="JACBAG010001908">
    <property type="protein sequence ID" value="KAF7176733.1"/>
    <property type="molecule type" value="Genomic_DNA"/>
</dbReference>
<evidence type="ECO:0000313" key="3">
    <source>
        <dbReference type="EMBL" id="KAF7176733.1"/>
    </source>
</evidence>
<feature type="region of interest" description="Disordered" evidence="1">
    <location>
        <begin position="272"/>
        <end position="307"/>
    </location>
</feature>
<evidence type="ECO:0000256" key="1">
    <source>
        <dbReference type="SAM" id="MobiDB-lite"/>
    </source>
</evidence>
<dbReference type="AlphaFoldDB" id="A0A8H6PQL4"/>
<feature type="region of interest" description="Disordered" evidence="1">
    <location>
        <begin position="170"/>
        <end position="220"/>
    </location>
</feature>
<dbReference type="OrthoDB" id="3886346at2759"/>
<feature type="region of interest" description="Disordered" evidence="1">
    <location>
        <begin position="51"/>
        <end position="90"/>
    </location>
</feature>
<reference evidence="2" key="1">
    <citation type="submission" date="2020-06" db="EMBL/GenBank/DDBJ databases">
        <title>Draft genome sequences of strains closely related to Aspergillus parafelis and Aspergillus hiratsukae.</title>
        <authorList>
            <person name="Dos Santos R.A.C."/>
            <person name="Rivero-Menendez O."/>
            <person name="Steenwyk J.L."/>
            <person name="Mead M.E."/>
            <person name="Goldman G.H."/>
            <person name="Alastruey-Izquierdo A."/>
            <person name="Rokas A."/>
        </authorList>
    </citation>
    <scope>NUCLEOTIDE SEQUENCE</scope>
    <source>
        <strain evidence="2">CNM-CM5623</strain>
        <strain evidence="3">CNM-CM7691</strain>
    </source>
</reference>
<accession>A0A8H6PQL4</accession>
<keyword evidence="4" id="KW-1185">Reference proteome</keyword>
<gene>
    <name evidence="2" type="ORF">CNMCM5623_003055</name>
    <name evidence="3" type="ORF">CNMCM7691_003746</name>
</gene>
<comment type="caution">
    <text evidence="2">The sequence shown here is derived from an EMBL/GenBank/DDBJ whole genome shotgun (WGS) entry which is preliminary data.</text>
</comment>
<dbReference type="Proteomes" id="UP000641853">
    <property type="component" value="Unassembled WGS sequence"/>
</dbReference>
<evidence type="ECO:0000313" key="4">
    <source>
        <dbReference type="Proteomes" id="UP000641853"/>
    </source>
</evidence>
<dbReference type="Proteomes" id="UP000654922">
    <property type="component" value="Unassembled WGS sequence"/>
</dbReference>
<evidence type="ECO:0000313" key="2">
    <source>
        <dbReference type="EMBL" id="KAF7158286.1"/>
    </source>
</evidence>
<organism evidence="2 5">
    <name type="scientific">Aspergillus felis</name>
    <dbReference type="NCBI Taxonomy" id="1287682"/>
    <lineage>
        <taxon>Eukaryota</taxon>
        <taxon>Fungi</taxon>
        <taxon>Dikarya</taxon>
        <taxon>Ascomycota</taxon>
        <taxon>Pezizomycotina</taxon>
        <taxon>Eurotiomycetes</taxon>
        <taxon>Eurotiomycetidae</taxon>
        <taxon>Eurotiales</taxon>
        <taxon>Aspergillaceae</taxon>
        <taxon>Aspergillus</taxon>
        <taxon>Aspergillus subgen. Fumigati</taxon>
    </lineage>
</organism>
<proteinExistence type="predicted"/>
<feature type="compositionally biased region" description="Basic and acidic residues" evidence="1">
    <location>
        <begin position="278"/>
        <end position="292"/>
    </location>
</feature>
<evidence type="ECO:0000313" key="5">
    <source>
        <dbReference type="Proteomes" id="UP000654922"/>
    </source>
</evidence>
<name>A0A8H6PQL4_9EURO</name>